<organism evidence="1 2">
    <name type="scientific">Senna tora</name>
    <dbReference type="NCBI Taxonomy" id="362788"/>
    <lineage>
        <taxon>Eukaryota</taxon>
        <taxon>Viridiplantae</taxon>
        <taxon>Streptophyta</taxon>
        <taxon>Embryophyta</taxon>
        <taxon>Tracheophyta</taxon>
        <taxon>Spermatophyta</taxon>
        <taxon>Magnoliopsida</taxon>
        <taxon>eudicotyledons</taxon>
        <taxon>Gunneridae</taxon>
        <taxon>Pentapetalae</taxon>
        <taxon>rosids</taxon>
        <taxon>fabids</taxon>
        <taxon>Fabales</taxon>
        <taxon>Fabaceae</taxon>
        <taxon>Caesalpinioideae</taxon>
        <taxon>Cassia clade</taxon>
        <taxon>Senna</taxon>
    </lineage>
</organism>
<name>A0A834XHI8_9FABA</name>
<dbReference type="PANTHER" id="PTHR32166:SF122">
    <property type="entry name" value="OS09G0499600 PROTEIN"/>
    <property type="match status" value="1"/>
</dbReference>
<gene>
    <name evidence="1" type="ORF">G2W53_001618</name>
</gene>
<dbReference type="SUPFAM" id="SSF53098">
    <property type="entry name" value="Ribonuclease H-like"/>
    <property type="match status" value="1"/>
</dbReference>
<comment type="caution">
    <text evidence="1">The sequence shown here is derived from an EMBL/GenBank/DDBJ whole genome shotgun (WGS) entry which is preliminary data.</text>
</comment>
<keyword evidence="2" id="KW-1185">Reference proteome</keyword>
<dbReference type="AlphaFoldDB" id="A0A834XHI8"/>
<dbReference type="Proteomes" id="UP000634136">
    <property type="component" value="Unassembled WGS sequence"/>
</dbReference>
<reference evidence="1" key="1">
    <citation type="submission" date="2020-09" db="EMBL/GenBank/DDBJ databases">
        <title>Genome-Enabled Discovery of Anthraquinone Biosynthesis in Senna tora.</title>
        <authorList>
            <person name="Kang S.-H."/>
            <person name="Pandey R.P."/>
            <person name="Lee C.-M."/>
            <person name="Sim J.-S."/>
            <person name="Jeong J.-T."/>
            <person name="Choi B.-S."/>
            <person name="Jung M."/>
            <person name="Ginzburg D."/>
            <person name="Zhao K."/>
            <person name="Won S.Y."/>
            <person name="Oh T.-J."/>
            <person name="Yu Y."/>
            <person name="Kim N.-H."/>
            <person name="Lee O.R."/>
            <person name="Lee T.-H."/>
            <person name="Bashyal P."/>
            <person name="Kim T.-S."/>
            <person name="Lee W.-H."/>
            <person name="Kawkins C."/>
            <person name="Kim C.-K."/>
            <person name="Kim J.S."/>
            <person name="Ahn B.O."/>
            <person name="Rhee S.Y."/>
            <person name="Sohng J.K."/>
        </authorList>
    </citation>
    <scope>NUCLEOTIDE SEQUENCE</scope>
    <source>
        <tissue evidence="1">Leaf</tissue>
    </source>
</reference>
<sequence length="204" mass="23738">MFSSTQWKSSRFASIEAGKKAERVVLSNKFWKNVVVCLKAAYPLIKVLRLVDADDNPAMGFIYEEMDKAKETIQINFKNVRKSYEPVWKIIDERWEAQLHKLLHAAAYYLNPHFHYSSQFKADFGVKRGLYECMDKMLTMDEKHKVDFQLEMFKEAKGLFGIESAVDSYGDQCLELQKFAIRILSLTCSSSGCERNWSAFEMVR</sequence>
<protein>
    <submittedName>
        <fullName evidence="1">Zf-BED domain-containing protein/DUF659 domain-containing protein/Dimer_Tnp_hAT domain-containing protein</fullName>
    </submittedName>
</protein>
<proteinExistence type="predicted"/>
<dbReference type="EMBL" id="JAAIUW010000001">
    <property type="protein sequence ID" value="KAF7844713.1"/>
    <property type="molecule type" value="Genomic_DNA"/>
</dbReference>
<accession>A0A834XHI8</accession>
<evidence type="ECO:0000313" key="2">
    <source>
        <dbReference type="Proteomes" id="UP000634136"/>
    </source>
</evidence>
<dbReference type="PANTHER" id="PTHR32166">
    <property type="entry name" value="OSJNBA0013A04.12 PROTEIN"/>
    <property type="match status" value="1"/>
</dbReference>
<dbReference type="OrthoDB" id="1934703at2759"/>
<dbReference type="InterPro" id="IPR012337">
    <property type="entry name" value="RNaseH-like_sf"/>
</dbReference>
<evidence type="ECO:0000313" key="1">
    <source>
        <dbReference type="EMBL" id="KAF7844713.1"/>
    </source>
</evidence>